<dbReference type="InterPro" id="IPR002765">
    <property type="entry name" value="UPF0145_YbjQ-like"/>
</dbReference>
<accession>A0ABY6F781</accession>
<name>A0ABY6F781_9GAMM</name>
<proteinExistence type="inferred from homology"/>
<dbReference type="PANTHER" id="PTHR34068">
    <property type="entry name" value="UPF0145 PROTEIN YBJQ"/>
    <property type="match status" value="1"/>
</dbReference>
<reference evidence="2" key="1">
    <citation type="submission" date="2021-12" db="EMBL/GenBank/DDBJ databases">
        <title>taxonomy of Moraxella sp. ZY201224.</title>
        <authorList>
            <person name="Li F."/>
        </authorList>
    </citation>
    <scope>NUCLEOTIDE SEQUENCE</scope>
    <source>
        <strain evidence="2">ZY201224</strain>
    </source>
</reference>
<dbReference type="SUPFAM" id="SSF117782">
    <property type="entry name" value="YbjQ-like"/>
    <property type="match status" value="1"/>
</dbReference>
<evidence type="ECO:0000313" key="3">
    <source>
        <dbReference type="Proteomes" id="UP001063782"/>
    </source>
</evidence>
<dbReference type="InterPro" id="IPR035439">
    <property type="entry name" value="UPF0145_dom_sf"/>
</dbReference>
<organism evidence="2 3">
    <name type="scientific">Moraxella nasicaprae</name>
    <dbReference type="NCBI Taxonomy" id="2904122"/>
    <lineage>
        <taxon>Bacteria</taxon>
        <taxon>Pseudomonadati</taxon>
        <taxon>Pseudomonadota</taxon>
        <taxon>Gammaproteobacteria</taxon>
        <taxon>Moraxellales</taxon>
        <taxon>Moraxellaceae</taxon>
        <taxon>Moraxella</taxon>
    </lineage>
</organism>
<dbReference type="Pfam" id="PF01906">
    <property type="entry name" value="YbjQ_1"/>
    <property type="match status" value="1"/>
</dbReference>
<evidence type="ECO:0000256" key="1">
    <source>
        <dbReference type="ARBA" id="ARBA00010751"/>
    </source>
</evidence>
<keyword evidence="3" id="KW-1185">Reference proteome</keyword>
<protein>
    <submittedName>
        <fullName evidence="2">YbjQ family protein</fullName>
    </submittedName>
</protein>
<dbReference type="EMBL" id="CP089977">
    <property type="protein sequence ID" value="UXZ05792.1"/>
    <property type="molecule type" value="Genomic_DNA"/>
</dbReference>
<comment type="similarity">
    <text evidence="1">Belongs to the UPF0145 family.</text>
</comment>
<sequence length="129" mass="14544">MGWYFGSRAERKHLASLAQAERQLSAIIVSSERFIKPNAKHSVLVTGSVVIAQDRFKLVWASVLSLFGKNLTVYESLLDRARREALVRAKQMAYQQNCTHIYGIRFEMNQIDDGGVEVLAYGTAVHQES</sequence>
<dbReference type="Gene3D" id="3.30.110.70">
    <property type="entry name" value="Hypothetical protein apc22750. Chain B"/>
    <property type="match status" value="1"/>
</dbReference>
<gene>
    <name evidence="2" type="ORF">LU297_03055</name>
</gene>
<dbReference type="Proteomes" id="UP001063782">
    <property type="component" value="Chromosome"/>
</dbReference>
<evidence type="ECO:0000313" key="2">
    <source>
        <dbReference type="EMBL" id="UXZ05792.1"/>
    </source>
</evidence>